<dbReference type="KEGG" id="sus:Acid_3195"/>
<gene>
    <name evidence="2" type="ordered locus">Acid_3195</name>
</gene>
<dbReference type="InterPro" id="IPR029058">
    <property type="entry name" value="AB_hydrolase_fold"/>
</dbReference>
<dbReference type="HOGENOM" id="CLU_086287_1_0_0"/>
<sequence>MARRIESHHLAGPAGVLESLLEEPDHREARGVAVLCHPHPLYGGTMHNKVVYRMARGLRRAGFVVLRFNFRGVGASEGEHAHLEGEIEDARAALAWLRDRYLELPYALAGFSFGSRVITRLGCAVPGAVFLMAAGFPTRWGPPEHLESCRVPKIFIQSTNDQYGPRMELEEMYQGFAAPKEIHWIEASDHFFAGALDALEEQVFRAAEGY</sequence>
<feature type="domain" description="KANL3/Tex30 alpha/beta hydrolase-like" evidence="1">
    <location>
        <begin position="43"/>
        <end position="193"/>
    </location>
</feature>
<reference evidence="2" key="1">
    <citation type="submission" date="2006-10" db="EMBL/GenBank/DDBJ databases">
        <title>Complete sequence of Solibacter usitatus Ellin6076.</title>
        <authorList>
            <consortium name="US DOE Joint Genome Institute"/>
            <person name="Copeland A."/>
            <person name="Lucas S."/>
            <person name="Lapidus A."/>
            <person name="Barry K."/>
            <person name="Detter J.C."/>
            <person name="Glavina del Rio T."/>
            <person name="Hammon N."/>
            <person name="Israni S."/>
            <person name="Dalin E."/>
            <person name="Tice H."/>
            <person name="Pitluck S."/>
            <person name="Thompson L.S."/>
            <person name="Brettin T."/>
            <person name="Bruce D."/>
            <person name="Han C."/>
            <person name="Tapia R."/>
            <person name="Gilna P."/>
            <person name="Schmutz J."/>
            <person name="Larimer F."/>
            <person name="Land M."/>
            <person name="Hauser L."/>
            <person name="Kyrpides N."/>
            <person name="Mikhailova N."/>
            <person name="Janssen P.H."/>
            <person name="Kuske C.R."/>
            <person name="Richardson P."/>
        </authorList>
    </citation>
    <scope>NUCLEOTIDE SEQUENCE</scope>
    <source>
        <strain evidence="2">Ellin6076</strain>
    </source>
</reference>
<dbReference type="Pfam" id="PF20408">
    <property type="entry name" value="Abhydrolase_11"/>
    <property type="match status" value="1"/>
</dbReference>
<evidence type="ECO:0000313" key="2">
    <source>
        <dbReference type="EMBL" id="ABJ84172.1"/>
    </source>
</evidence>
<dbReference type="PANTHER" id="PTHR42103:SF2">
    <property type="entry name" value="AB HYDROLASE-1 DOMAIN-CONTAINING PROTEIN"/>
    <property type="match status" value="1"/>
</dbReference>
<dbReference type="SUPFAM" id="SSF53474">
    <property type="entry name" value="alpha/beta-Hydrolases"/>
    <property type="match status" value="1"/>
</dbReference>
<dbReference type="OrthoDB" id="9800435at2"/>
<dbReference type="eggNOG" id="COG2945">
    <property type="taxonomic scope" value="Bacteria"/>
</dbReference>
<proteinExistence type="predicted"/>
<protein>
    <recommendedName>
        <fullName evidence="1">KANL3/Tex30 alpha/beta hydrolase-like domain-containing protein</fullName>
    </recommendedName>
</protein>
<accession>Q022D1</accession>
<dbReference type="InParanoid" id="Q022D1"/>
<name>Q022D1_SOLUE</name>
<evidence type="ECO:0000259" key="1">
    <source>
        <dbReference type="Pfam" id="PF20408"/>
    </source>
</evidence>
<organism evidence="2">
    <name type="scientific">Solibacter usitatus (strain Ellin6076)</name>
    <dbReference type="NCBI Taxonomy" id="234267"/>
    <lineage>
        <taxon>Bacteria</taxon>
        <taxon>Pseudomonadati</taxon>
        <taxon>Acidobacteriota</taxon>
        <taxon>Terriglobia</taxon>
        <taxon>Bryobacterales</taxon>
        <taxon>Solibacteraceae</taxon>
        <taxon>Candidatus Solibacter</taxon>
    </lineage>
</organism>
<dbReference type="Gene3D" id="3.40.50.1820">
    <property type="entry name" value="alpha/beta hydrolase"/>
    <property type="match status" value="1"/>
</dbReference>
<dbReference type="InterPro" id="IPR046879">
    <property type="entry name" value="KANL3/Tex30_Abhydrolase"/>
</dbReference>
<dbReference type="EMBL" id="CP000473">
    <property type="protein sequence ID" value="ABJ84172.1"/>
    <property type="molecule type" value="Genomic_DNA"/>
</dbReference>
<dbReference type="STRING" id="234267.Acid_3195"/>
<dbReference type="AlphaFoldDB" id="Q022D1"/>
<dbReference type="PANTHER" id="PTHR42103">
    <property type="entry name" value="ALPHA/BETA-HYDROLASES SUPERFAMILY PROTEIN"/>
    <property type="match status" value="1"/>
</dbReference>